<reference evidence="2 3" key="1">
    <citation type="submission" date="2024-10" db="EMBL/GenBank/DDBJ databases">
        <title>Updated reference genomes for cyclostephanoid diatoms.</title>
        <authorList>
            <person name="Roberts W.R."/>
            <person name="Alverson A.J."/>
        </authorList>
    </citation>
    <scope>NUCLEOTIDE SEQUENCE [LARGE SCALE GENOMIC DNA]</scope>
    <source>
        <strain evidence="2 3">AJA276-08</strain>
    </source>
</reference>
<keyword evidence="3" id="KW-1185">Reference proteome</keyword>
<feature type="compositionally biased region" description="Gly residues" evidence="1">
    <location>
        <begin position="18"/>
        <end position="32"/>
    </location>
</feature>
<evidence type="ECO:0000256" key="1">
    <source>
        <dbReference type="SAM" id="MobiDB-lite"/>
    </source>
</evidence>
<dbReference type="EMBL" id="JALLAZ020001657">
    <property type="protein sequence ID" value="KAL3769349.1"/>
    <property type="molecule type" value="Genomic_DNA"/>
</dbReference>
<feature type="compositionally biased region" description="Basic and acidic residues" evidence="1">
    <location>
        <begin position="1"/>
        <end position="12"/>
    </location>
</feature>
<feature type="region of interest" description="Disordered" evidence="1">
    <location>
        <begin position="1"/>
        <end position="125"/>
    </location>
</feature>
<evidence type="ECO:0000313" key="3">
    <source>
        <dbReference type="Proteomes" id="UP001530315"/>
    </source>
</evidence>
<feature type="compositionally biased region" description="Acidic residues" evidence="1">
    <location>
        <begin position="68"/>
        <end position="93"/>
    </location>
</feature>
<protein>
    <submittedName>
        <fullName evidence="2">Uncharacterized protein</fullName>
    </submittedName>
</protein>
<dbReference type="Proteomes" id="UP001530315">
    <property type="component" value="Unassembled WGS sequence"/>
</dbReference>
<organism evidence="2 3">
    <name type="scientific">Stephanodiscus triporus</name>
    <dbReference type="NCBI Taxonomy" id="2934178"/>
    <lineage>
        <taxon>Eukaryota</taxon>
        <taxon>Sar</taxon>
        <taxon>Stramenopiles</taxon>
        <taxon>Ochrophyta</taxon>
        <taxon>Bacillariophyta</taxon>
        <taxon>Coscinodiscophyceae</taxon>
        <taxon>Thalassiosirophycidae</taxon>
        <taxon>Stephanodiscales</taxon>
        <taxon>Stephanodiscaceae</taxon>
        <taxon>Stephanodiscus</taxon>
    </lineage>
</organism>
<proteinExistence type="predicted"/>
<gene>
    <name evidence="2" type="ORF">ACHAW5_008777</name>
</gene>
<dbReference type="AlphaFoldDB" id="A0ABD3N145"/>
<evidence type="ECO:0000313" key="2">
    <source>
        <dbReference type="EMBL" id="KAL3769349.1"/>
    </source>
</evidence>
<sequence>MMNNRRCRDVAFNRRRSNGGGHAILMGGGGGTSSSNRMRRKVSLGARPSGDGLWYETKRGAMTRDRYDEDYENDYENDNDSFLDDDEFDDDVNDERRQRDDYYGPHPRLDHDHPSEVVHHHLHVH</sequence>
<accession>A0ABD3N145</accession>
<name>A0ABD3N145_9STRA</name>
<feature type="compositionally biased region" description="Basic and acidic residues" evidence="1">
    <location>
        <begin position="56"/>
        <end position="67"/>
    </location>
</feature>
<feature type="compositionally biased region" description="Basic and acidic residues" evidence="1">
    <location>
        <begin position="94"/>
        <end position="119"/>
    </location>
</feature>
<comment type="caution">
    <text evidence="2">The sequence shown here is derived from an EMBL/GenBank/DDBJ whole genome shotgun (WGS) entry which is preliminary data.</text>
</comment>